<evidence type="ECO:0000256" key="1">
    <source>
        <dbReference type="SAM" id="MobiDB-lite"/>
    </source>
</evidence>
<evidence type="ECO:0000256" key="2">
    <source>
        <dbReference type="SAM" id="Phobius"/>
    </source>
</evidence>
<dbReference type="EMBL" id="JARQDZ010000007">
    <property type="protein sequence ID" value="MDT2983536.1"/>
    <property type="molecule type" value="Genomic_DNA"/>
</dbReference>
<name>A0AAW8V0N7_ENTCA</name>
<sequence>MNNHEKNRKQHSISNLSSNSFNVMNTKSDPSQTGSPIPFQNGDFSSVDRNIHSSKTVAEMLCFYLAGSIIAAIGCYLYIKLPLFANLLENTILSFAITFGIIILSFVLSHFITKVLTAHIRNK</sequence>
<reference evidence="3 5" key="1">
    <citation type="submission" date="2023-03" db="EMBL/GenBank/DDBJ databases">
        <authorList>
            <person name="Shen W."/>
            <person name="Cai J."/>
        </authorList>
    </citation>
    <scope>NUCLEOTIDE SEQUENCE</scope>
    <source>
        <strain evidence="4 5">B516</strain>
        <strain evidence="3">K72-2</strain>
    </source>
</reference>
<keyword evidence="2" id="KW-0472">Membrane</keyword>
<comment type="caution">
    <text evidence="3">The sequence shown here is derived from an EMBL/GenBank/DDBJ whole genome shotgun (WGS) entry which is preliminary data.</text>
</comment>
<accession>A0AAW8V0N7</accession>
<gene>
    <name evidence="3" type="ORF">P7I32_03270</name>
    <name evidence="4" type="ORF">P7I34_12735</name>
</gene>
<evidence type="ECO:0000313" key="5">
    <source>
        <dbReference type="Proteomes" id="UP001253851"/>
    </source>
</evidence>
<keyword evidence="2" id="KW-0812">Transmembrane</keyword>
<evidence type="ECO:0000313" key="3">
    <source>
        <dbReference type="EMBL" id="MDT2963612.1"/>
    </source>
</evidence>
<evidence type="ECO:0000313" key="6">
    <source>
        <dbReference type="Proteomes" id="UP001268896"/>
    </source>
</evidence>
<feature type="transmembrane region" description="Helical" evidence="2">
    <location>
        <begin position="61"/>
        <end position="79"/>
    </location>
</feature>
<dbReference type="Proteomes" id="UP001268896">
    <property type="component" value="Unassembled WGS sequence"/>
</dbReference>
<protein>
    <submittedName>
        <fullName evidence="3">Uncharacterized protein</fullName>
    </submittedName>
</protein>
<dbReference type="Proteomes" id="UP001253851">
    <property type="component" value="Unassembled WGS sequence"/>
</dbReference>
<keyword evidence="2" id="KW-1133">Transmembrane helix</keyword>
<dbReference type="AlphaFoldDB" id="A0AAW8V0N7"/>
<dbReference type="RefSeq" id="WP_005230536.1">
    <property type="nucleotide sequence ID" value="NZ_BAAAXK010000007.1"/>
</dbReference>
<dbReference type="EMBL" id="JARQDV010000001">
    <property type="protein sequence ID" value="MDT2963612.1"/>
    <property type="molecule type" value="Genomic_DNA"/>
</dbReference>
<proteinExistence type="predicted"/>
<organism evidence="3 6">
    <name type="scientific">Enterococcus casseliflavus</name>
    <name type="common">Enterococcus flavescens</name>
    <dbReference type="NCBI Taxonomy" id="37734"/>
    <lineage>
        <taxon>Bacteria</taxon>
        <taxon>Bacillati</taxon>
        <taxon>Bacillota</taxon>
        <taxon>Bacilli</taxon>
        <taxon>Lactobacillales</taxon>
        <taxon>Enterococcaceae</taxon>
        <taxon>Enterococcus</taxon>
    </lineage>
</organism>
<feature type="region of interest" description="Disordered" evidence="1">
    <location>
        <begin position="18"/>
        <end position="41"/>
    </location>
</feature>
<feature type="transmembrane region" description="Helical" evidence="2">
    <location>
        <begin position="91"/>
        <end position="113"/>
    </location>
</feature>
<feature type="compositionally biased region" description="Polar residues" evidence="1">
    <location>
        <begin position="18"/>
        <end position="35"/>
    </location>
</feature>
<evidence type="ECO:0000313" key="4">
    <source>
        <dbReference type="EMBL" id="MDT2983536.1"/>
    </source>
</evidence>